<reference evidence="1 2" key="1">
    <citation type="submission" date="2023-03" db="EMBL/GenBank/DDBJ databases">
        <title>Bacillus Genome Sequencing.</title>
        <authorList>
            <person name="Dunlap C."/>
        </authorList>
    </citation>
    <scope>NUCLEOTIDE SEQUENCE [LARGE SCALE GENOMIC DNA]</scope>
    <source>
        <strain evidence="1 2">NRS-52</strain>
    </source>
</reference>
<sequence>MNAGKIKGKITVWMKAETKNELKESTFVDKEFMQLWAEIIPQTATLQRAAADTLLSSTTHKIKVRYGSGKLIKQDMWITFKGHRFDIKYILNPYFRNESLEVFVEEVIT</sequence>
<dbReference type="EMBL" id="JARTLD010000028">
    <property type="protein sequence ID" value="MED5017927.1"/>
    <property type="molecule type" value="Genomic_DNA"/>
</dbReference>
<evidence type="ECO:0000313" key="1">
    <source>
        <dbReference type="EMBL" id="MED5017927.1"/>
    </source>
</evidence>
<keyword evidence="2" id="KW-1185">Reference proteome</keyword>
<dbReference type="InterPro" id="IPR008767">
    <property type="entry name" value="Phage_SPP1_head-tail_adaptor"/>
</dbReference>
<dbReference type="NCBIfam" id="TIGR01563">
    <property type="entry name" value="gp16_SPP1"/>
    <property type="match status" value="1"/>
</dbReference>
<accession>A0ABU6PSR4</accession>
<dbReference type="Pfam" id="PF05521">
    <property type="entry name" value="Phage_HCP"/>
    <property type="match status" value="1"/>
</dbReference>
<protein>
    <submittedName>
        <fullName evidence="1">Phage head closure protein</fullName>
    </submittedName>
</protein>
<dbReference type="RefSeq" id="WP_328277915.1">
    <property type="nucleotide sequence ID" value="NZ_JARTLD010000028.1"/>
</dbReference>
<proteinExistence type="predicted"/>
<dbReference type="Proteomes" id="UP001343257">
    <property type="component" value="Unassembled WGS sequence"/>
</dbReference>
<name>A0ABU6PSR4_9BACL</name>
<organism evidence="1 2">
    <name type="scientific">Paenibacillus chibensis</name>
    <dbReference type="NCBI Taxonomy" id="59846"/>
    <lineage>
        <taxon>Bacteria</taxon>
        <taxon>Bacillati</taxon>
        <taxon>Bacillota</taxon>
        <taxon>Bacilli</taxon>
        <taxon>Bacillales</taxon>
        <taxon>Paenibacillaceae</taxon>
        <taxon>Paenibacillus</taxon>
    </lineage>
</organism>
<comment type="caution">
    <text evidence="1">The sequence shown here is derived from an EMBL/GenBank/DDBJ whole genome shotgun (WGS) entry which is preliminary data.</text>
</comment>
<dbReference type="Gene3D" id="2.40.10.270">
    <property type="entry name" value="Bacteriophage SPP1 head-tail adaptor protein"/>
    <property type="match status" value="1"/>
</dbReference>
<gene>
    <name evidence="1" type="ORF">P9847_11500</name>
</gene>
<evidence type="ECO:0000313" key="2">
    <source>
        <dbReference type="Proteomes" id="UP001343257"/>
    </source>
</evidence>
<dbReference type="InterPro" id="IPR038666">
    <property type="entry name" value="SSP1_head-tail_sf"/>
</dbReference>